<dbReference type="PANTHER" id="PTHR33052">
    <property type="entry name" value="DUF4228 DOMAIN PROTEIN-RELATED"/>
    <property type="match status" value="1"/>
</dbReference>
<evidence type="ECO:0000313" key="1">
    <source>
        <dbReference type="EMBL" id="KAK7344385.1"/>
    </source>
</evidence>
<evidence type="ECO:0000313" key="2">
    <source>
        <dbReference type="Proteomes" id="UP001367508"/>
    </source>
</evidence>
<keyword evidence="2" id="KW-1185">Reference proteome</keyword>
<organism evidence="1 2">
    <name type="scientific">Canavalia gladiata</name>
    <name type="common">Sword bean</name>
    <name type="synonym">Dolichos gladiatus</name>
    <dbReference type="NCBI Taxonomy" id="3824"/>
    <lineage>
        <taxon>Eukaryota</taxon>
        <taxon>Viridiplantae</taxon>
        <taxon>Streptophyta</taxon>
        <taxon>Embryophyta</taxon>
        <taxon>Tracheophyta</taxon>
        <taxon>Spermatophyta</taxon>
        <taxon>Magnoliopsida</taxon>
        <taxon>eudicotyledons</taxon>
        <taxon>Gunneridae</taxon>
        <taxon>Pentapetalae</taxon>
        <taxon>rosids</taxon>
        <taxon>fabids</taxon>
        <taxon>Fabales</taxon>
        <taxon>Fabaceae</taxon>
        <taxon>Papilionoideae</taxon>
        <taxon>50 kb inversion clade</taxon>
        <taxon>NPAAA clade</taxon>
        <taxon>indigoferoid/millettioid clade</taxon>
        <taxon>Phaseoleae</taxon>
        <taxon>Canavalia</taxon>
    </lineage>
</organism>
<comment type="caution">
    <text evidence="1">The sequence shown here is derived from an EMBL/GenBank/DDBJ whole genome shotgun (WGS) entry which is preliminary data.</text>
</comment>
<gene>
    <name evidence="1" type="ORF">VNO77_13918</name>
</gene>
<dbReference type="InterPro" id="IPR025322">
    <property type="entry name" value="PADRE_dom"/>
</dbReference>
<sequence>MGNTASYSCFSVGSSKKTATLLDTRGNVREIKLPVRSGELMIELLGHVITPVEDLRRTRRVSALTADEELVAGKVYLLAPASRVHCKASEFEMAIAEQWGQRKRKSLKVNKVSPLSASDGEIRVNSFPEKKKLVGNGIPCHQLRTQRRWNPVLRPILESP</sequence>
<dbReference type="EMBL" id="JAYMYQ010000003">
    <property type="protein sequence ID" value="KAK7344385.1"/>
    <property type="molecule type" value="Genomic_DNA"/>
</dbReference>
<dbReference type="AlphaFoldDB" id="A0AAN9LXR3"/>
<name>A0AAN9LXR3_CANGL</name>
<dbReference type="Pfam" id="PF14009">
    <property type="entry name" value="PADRE"/>
    <property type="match status" value="1"/>
</dbReference>
<proteinExistence type="predicted"/>
<protein>
    <submittedName>
        <fullName evidence="1">Uncharacterized protein</fullName>
    </submittedName>
</protein>
<dbReference type="Proteomes" id="UP001367508">
    <property type="component" value="Unassembled WGS sequence"/>
</dbReference>
<reference evidence="1 2" key="1">
    <citation type="submission" date="2024-01" db="EMBL/GenBank/DDBJ databases">
        <title>The genomes of 5 underutilized Papilionoideae crops provide insights into root nodulation and disease resistanc.</title>
        <authorList>
            <person name="Jiang F."/>
        </authorList>
    </citation>
    <scope>NUCLEOTIDE SEQUENCE [LARGE SCALE GENOMIC DNA]</scope>
    <source>
        <strain evidence="1">LVBAO_FW01</strain>
        <tissue evidence="1">Leaves</tissue>
    </source>
</reference>
<accession>A0AAN9LXR3</accession>